<dbReference type="AlphaFoldDB" id="A0A843W8W1"/>
<sequence>MRLWSHVVAPVFRELLCLGRCVLRCCFCFVFDSAGSAGVVFGPTMVLGHGRDSLSQEFIAGWLWWRFVRRALAAVLNSNPSGSSDPWVAARPSGSLAGVWEVGSLGPRPGPLAPTKNPNIGTDAHRSGDPKGLTDRSNKICIRDK</sequence>
<accession>A0A843W8W1</accession>
<keyword evidence="2" id="KW-0732">Signal</keyword>
<evidence type="ECO:0000256" key="2">
    <source>
        <dbReference type="SAM" id="SignalP"/>
    </source>
</evidence>
<evidence type="ECO:0000256" key="1">
    <source>
        <dbReference type="SAM" id="MobiDB-lite"/>
    </source>
</evidence>
<organism evidence="3 4">
    <name type="scientific">Colocasia esculenta</name>
    <name type="common">Wild taro</name>
    <name type="synonym">Arum esculentum</name>
    <dbReference type="NCBI Taxonomy" id="4460"/>
    <lineage>
        <taxon>Eukaryota</taxon>
        <taxon>Viridiplantae</taxon>
        <taxon>Streptophyta</taxon>
        <taxon>Embryophyta</taxon>
        <taxon>Tracheophyta</taxon>
        <taxon>Spermatophyta</taxon>
        <taxon>Magnoliopsida</taxon>
        <taxon>Liliopsida</taxon>
        <taxon>Araceae</taxon>
        <taxon>Aroideae</taxon>
        <taxon>Colocasieae</taxon>
        <taxon>Colocasia</taxon>
    </lineage>
</organism>
<comment type="caution">
    <text evidence="3">The sequence shown here is derived from an EMBL/GenBank/DDBJ whole genome shotgun (WGS) entry which is preliminary data.</text>
</comment>
<gene>
    <name evidence="3" type="ORF">Taro_039265</name>
</gene>
<evidence type="ECO:0008006" key="5">
    <source>
        <dbReference type="Google" id="ProtNLM"/>
    </source>
</evidence>
<reference evidence="3" key="1">
    <citation type="submission" date="2017-07" db="EMBL/GenBank/DDBJ databases">
        <title>Taro Niue Genome Assembly and Annotation.</title>
        <authorList>
            <person name="Atibalentja N."/>
            <person name="Keating K."/>
            <person name="Fields C.J."/>
        </authorList>
    </citation>
    <scope>NUCLEOTIDE SEQUENCE</scope>
    <source>
        <strain evidence="3">Niue_2</strain>
        <tissue evidence="3">Leaf</tissue>
    </source>
</reference>
<dbReference type="Proteomes" id="UP000652761">
    <property type="component" value="Unassembled WGS sequence"/>
</dbReference>
<feature type="signal peptide" evidence="2">
    <location>
        <begin position="1"/>
        <end position="19"/>
    </location>
</feature>
<feature type="chain" id="PRO_5032725307" description="Secreted protein" evidence="2">
    <location>
        <begin position="20"/>
        <end position="145"/>
    </location>
</feature>
<evidence type="ECO:0000313" key="3">
    <source>
        <dbReference type="EMBL" id="MQM06442.1"/>
    </source>
</evidence>
<evidence type="ECO:0000313" key="4">
    <source>
        <dbReference type="Proteomes" id="UP000652761"/>
    </source>
</evidence>
<dbReference type="EMBL" id="NMUH01003627">
    <property type="protein sequence ID" value="MQM06442.1"/>
    <property type="molecule type" value="Genomic_DNA"/>
</dbReference>
<protein>
    <recommendedName>
        <fullName evidence="5">Secreted protein</fullName>
    </recommendedName>
</protein>
<feature type="compositionally biased region" description="Basic and acidic residues" evidence="1">
    <location>
        <begin position="123"/>
        <end position="145"/>
    </location>
</feature>
<feature type="region of interest" description="Disordered" evidence="1">
    <location>
        <begin position="105"/>
        <end position="145"/>
    </location>
</feature>
<proteinExistence type="predicted"/>
<keyword evidence="4" id="KW-1185">Reference proteome</keyword>
<name>A0A843W8W1_COLES</name>